<organism evidence="1 2">
    <name type="scientific">Candidatus Uhrbacteria bacterium GW2011_GWF2_39_13</name>
    <dbReference type="NCBI Taxonomy" id="1618995"/>
    <lineage>
        <taxon>Bacteria</taxon>
        <taxon>Candidatus Uhriibacteriota</taxon>
    </lineage>
</organism>
<sequence>LVVKHKNGRKLIIATDTLDGANTEAEALAQSALIQALARAHAWVDAIESGEIRNLQELSEKINFDRSYMGRILHLVNLAPDLQENILDGCEPDGLSLAKLLDGFPDNWSEQRQFFKISA</sequence>
<evidence type="ECO:0000313" key="2">
    <source>
        <dbReference type="Proteomes" id="UP000033935"/>
    </source>
</evidence>
<dbReference type="SUPFAM" id="SSF109709">
    <property type="entry name" value="KorB DNA-binding domain-like"/>
    <property type="match status" value="1"/>
</dbReference>
<reference evidence="1 2" key="1">
    <citation type="journal article" date="2015" name="Nature">
        <title>rRNA introns, odd ribosomes, and small enigmatic genomes across a large radiation of phyla.</title>
        <authorList>
            <person name="Brown C.T."/>
            <person name="Hug L.A."/>
            <person name="Thomas B.C."/>
            <person name="Sharon I."/>
            <person name="Castelle C.J."/>
            <person name="Singh A."/>
            <person name="Wilkins M.J."/>
            <person name="Williams K.H."/>
            <person name="Banfield J.F."/>
        </authorList>
    </citation>
    <scope>NUCLEOTIDE SEQUENCE [LARGE SCALE GENOMIC DNA]</scope>
</reference>
<dbReference type="Proteomes" id="UP000033935">
    <property type="component" value="Unassembled WGS sequence"/>
</dbReference>
<gene>
    <name evidence="1" type="ORF">UT30_C0026G0011</name>
</gene>
<feature type="non-terminal residue" evidence="1">
    <location>
        <position position="1"/>
    </location>
</feature>
<comment type="caution">
    <text evidence="1">The sequence shown here is derived from an EMBL/GenBank/DDBJ whole genome shotgun (WGS) entry which is preliminary data.</text>
</comment>
<accession>A0A0G0MSY9</accession>
<protein>
    <submittedName>
        <fullName evidence="1">Uncharacterized protein</fullName>
    </submittedName>
</protein>
<evidence type="ECO:0000313" key="1">
    <source>
        <dbReference type="EMBL" id="KKR03551.1"/>
    </source>
</evidence>
<dbReference type="AlphaFoldDB" id="A0A0G0MSY9"/>
<proteinExistence type="predicted"/>
<name>A0A0G0MSY9_9BACT</name>
<dbReference type="EMBL" id="LBWG01000026">
    <property type="protein sequence ID" value="KKR03551.1"/>
    <property type="molecule type" value="Genomic_DNA"/>
</dbReference>